<evidence type="ECO:0000313" key="3">
    <source>
        <dbReference type="Proteomes" id="UP001498771"/>
    </source>
</evidence>
<comment type="caution">
    <text evidence="2">The sequence shown here is derived from an EMBL/GenBank/DDBJ whole genome shotgun (WGS) entry which is preliminary data.</text>
</comment>
<feature type="compositionally biased region" description="Basic and acidic residues" evidence="1">
    <location>
        <begin position="105"/>
        <end position="145"/>
    </location>
</feature>
<evidence type="ECO:0000256" key="1">
    <source>
        <dbReference type="SAM" id="MobiDB-lite"/>
    </source>
</evidence>
<feature type="compositionally biased region" description="Basic residues" evidence="1">
    <location>
        <begin position="1"/>
        <end position="19"/>
    </location>
</feature>
<protein>
    <submittedName>
        <fullName evidence="2">Uncharacterized protein</fullName>
    </submittedName>
</protein>
<feature type="compositionally biased region" description="Basic and acidic residues" evidence="1">
    <location>
        <begin position="25"/>
        <end position="45"/>
    </location>
</feature>
<name>A0ABR1F038_9ASCO</name>
<dbReference type="PANTHER" id="PTHR40644:SF1">
    <property type="entry name" value="UPF0653 PROTEIN C607.02C"/>
    <property type="match status" value="1"/>
</dbReference>
<accession>A0ABR1F038</accession>
<evidence type="ECO:0000313" key="2">
    <source>
        <dbReference type="EMBL" id="KAK7203157.1"/>
    </source>
</evidence>
<feature type="compositionally biased region" description="Basic residues" evidence="1">
    <location>
        <begin position="60"/>
        <end position="71"/>
    </location>
</feature>
<proteinExistence type="predicted"/>
<organism evidence="2 3">
    <name type="scientific">Myxozyma melibiosi</name>
    <dbReference type="NCBI Taxonomy" id="54550"/>
    <lineage>
        <taxon>Eukaryota</taxon>
        <taxon>Fungi</taxon>
        <taxon>Dikarya</taxon>
        <taxon>Ascomycota</taxon>
        <taxon>Saccharomycotina</taxon>
        <taxon>Lipomycetes</taxon>
        <taxon>Lipomycetales</taxon>
        <taxon>Lipomycetaceae</taxon>
        <taxon>Myxozyma</taxon>
    </lineage>
</organism>
<dbReference type="PANTHER" id="PTHR40644">
    <property type="entry name" value="UPF0653 PROTEIN C607.02C"/>
    <property type="match status" value="1"/>
</dbReference>
<dbReference type="GeneID" id="90039047"/>
<sequence>MSMKKFKSKGPKGRKRTRQHSPPPIDKKTLRAKLKAGDKADDASDKSTAGSGSGAAGRISKPKPKAKKKRKREEVGGNTPRDFLMLMSRMGKSTTATTATTNNSSEKKPQLTDAEKKELKKQRLEKKKREESERREKDRAKEAHERRKQFKMLPGETFSEFSRRVDDALPVIKAKSGVPSAAAVRRLKKQEIAEKNGQKPVRRKTKKGDPEEVLTDDGEDYSDEEKEEQRYQDLKNKRSSSPDPWLKLRKSNLPKFGEVAEAPPVLKVPSKKLLSVPKKAGSLAERLVLEAEREMVIGKYRAMVERKQWKSKKSEVQEEEEE</sequence>
<dbReference type="EMBL" id="JBBJBU010000013">
    <property type="protein sequence ID" value="KAK7203157.1"/>
    <property type="molecule type" value="Genomic_DNA"/>
</dbReference>
<reference evidence="2 3" key="1">
    <citation type="submission" date="2024-03" db="EMBL/GenBank/DDBJ databases">
        <title>Genome-scale model development and genomic sequencing of the oleaginous clade Lipomyces.</title>
        <authorList>
            <consortium name="Lawrence Berkeley National Laboratory"/>
            <person name="Czajka J.J."/>
            <person name="Han Y."/>
            <person name="Kim J."/>
            <person name="Mondo S.J."/>
            <person name="Hofstad B.A."/>
            <person name="Robles A."/>
            <person name="Haridas S."/>
            <person name="Riley R."/>
            <person name="LaButti K."/>
            <person name="Pangilinan J."/>
            <person name="Andreopoulos W."/>
            <person name="Lipzen A."/>
            <person name="Yan J."/>
            <person name="Wang M."/>
            <person name="Ng V."/>
            <person name="Grigoriev I.V."/>
            <person name="Spatafora J.W."/>
            <person name="Magnuson J.K."/>
            <person name="Baker S.E."/>
            <person name="Pomraning K.R."/>
        </authorList>
    </citation>
    <scope>NUCLEOTIDE SEQUENCE [LARGE SCALE GENOMIC DNA]</scope>
    <source>
        <strain evidence="2 3">Phaff 52-87</strain>
    </source>
</reference>
<dbReference type="Proteomes" id="UP001498771">
    <property type="component" value="Unassembled WGS sequence"/>
</dbReference>
<feature type="compositionally biased region" description="Acidic residues" evidence="1">
    <location>
        <begin position="211"/>
        <end position="226"/>
    </location>
</feature>
<feature type="compositionally biased region" description="Basic and acidic residues" evidence="1">
    <location>
        <begin position="227"/>
        <end position="236"/>
    </location>
</feature>
<feature type="region of interest" description="Disordered" evidence="1">
    <location>
        <begin position="1"/>
        <end position="249"/>
    </location>
</feature>
<keyword evidence="3" id="KW-1185">Reference proteome</keyword>
<gene>
    <name evidence="2" type="ORF">BZA70DRAFT_284000</name>
</gene>
<feature type="compositionally biased region" description="Low complexity" evidence="1">
    <location>
        <begin position="93"/>
        <end position="104"/>
    </location>
</feature>
<dbReference type="RefSeq" id="XP_064766190.1">
    <property type="nucleotide sequence ID" value="XM_064913535.1"/>
</dbReference>